<keyword evidence="2" id="KW-0472">Membrane</keyword>
<keyword evidence="2" id="KW-0812">Transmembrane</keyword>
<proteinExistence type="predicted"/>
<reference evidence="4 5" key="1">
    <citation type="submission" date="2022-04" db="EMBL/GenBank/DDBJ databases">
        <title>The arsenic-methylating capacity of Chitinophaga filiformis YT5 during chitin decomposition.</title>
        <authorList>
            <person name="Chen G."/>
            <person name="Liang Y."/>
        </authorList>
    </citation>
    <scope>NUCLEOTIDE SEQUENCE [LARGE SCALE GENOMIC DNA]</scope>
    <source>
        <strain evidence="4 5">YT5</strain>
    </source>
</reference>
<keyword evidence="5" id="KW-1185">Reference proteome</keyword>
<feature type="transmembrane region" description="Helical" evidence="2">
    <location>
        <begin position="378"/>
        <end position="407"/>
    </location>
</feature>
<protein>
    <submittedName>
        <fullName evidence="4">Tape measure protein</fullName>
    </submittedName>
</protein>
<dbReference type="InterPro" id="IPR013491">
    <property type="entry name" value="Tape_meas_N"/>
</dbReference>
<dbReference type="RefSeq" id="WP_247810478.1">
    <property type="nucleotide sequence ID" value="NZ_CP095855.1"/>
</dbReference>
<feature type="transmembrane region" description="Helical" evidence="2">
    <location>
        <begin position="348"/>
        <end position="366"/>
    </location>
</feature>
<feature type="compositionally biased region" description="Basic and acidic residues" evidence="1">
    <location>
        <begin position="107"/>
        <end position="119"/>
    </location>
</feature>
<feature type="region of interest" description="Disordered" evidence="1">
    <location>
        <begin position="568"/>
        <end position="611"/>
    </location>
</feature>
<feature type="compositionally biased region" description="Low complexity" evidence="1">
    <location>
        <begin position="80"/>
        <end position="105"/>
    </location>
</feature>
<evidence type="ECO:0000256" key="1">
    <source>
        <dbReference type="SAM" id="MobiDB-lite"/>
    </source>
</evidence>
<dbReference type="Proteomes" id="UP000830198">
    <property type="component" value="Chromosome"/>
</dbReference>
<dbReference type="EMBL" id="CP095855">
    <property type="protein sequence ID" value="UPK68137.1"/>
    <property type="molecule type" value="Genomic_DNA"/>
</dbReference>
<keyword evidence="2" id="KW-1133">Transmembrane helix</keyword>
<organism evidence="4 5">
    <name type="scientific">Chitinophaga filiformis</name>
    <name type="common">Myxococcus filiformis</name>
    <name type="synonym">Flexibacter filiformis</name>
    <dbReference type="NCBI Taxonomy" id="104663"/>
    <lineage>
        <taxon>Bacteria</taxon>
        <taxon>Pseudomonadati</taxon>
        <taxon>Bacteroidota</taxon>
        <taxon>Chitinophagia</taxon>
        <taxon>Chitinophagales</taxon>
        <taxon>Chitinophagaceae</taxon>
        <taxon>Chitinophaga</taxon>
    </lineage>
</organism>
<sequence length="671" mass="69303">MARTTSEELNQMGAAAGFAANSISMLRETAMSGAKALSSSANELRDRFANGPVAPGGVPPLRHGPSSRNAPTGRNDYGDPASNPGSSTGSSAASSAAGSASTPASDPAKEEKKDKEKGFDGLLKQGTSMLKMAMDLQETQKSFELLTGSAFKAQELMSNLQNMAFKTPFSPTELMKDAEALLQSGTAADDVMKTLILLGDASNGNKEHMEGMVKAFSEVQLGGVLTSDALKGMIGAGFNPLDEMSKKTGLSMDDLKTKMEAGQITVGMLSESLALAAGPGGQFFGSMTDQSSTASGRWQEFSERLEAAGTTLASGLLPTVTMFVDNALMPMVGALQWVAGLISEHEELFGILAIAIGGAYLGYQALTMWQNLSATAQALLNAAMNLCPAAWVALAVGAVIGAVLYAWNTFAGFRGVVMGAWEALKGFASLIWDFVVDSIKGVINGISGLGQALMYVFKGDWSKAWETGKQAVKDLVGVDAMKHAADNASKLGSAVSKAYNDEINKKPASKPALEPPAAPAMAPKAAGWSVAAPGKTPASSSLDLVPPGYGPASTAKQPSALDALKNATPAKTPAKPAGPASTKMKPATEQTAVSRAPEPSGGGGTGARDKVDGITNGGARSIIINLQKLFDNINISSTTIKEGVSEMEEIVTEALLRVLNSANALPPQQQV</sequence>
<feature type="domain" description="Tape measure protein N-terminal" evidence="3">
    <location>
        <begin position="128"/>
        <end position="307"/>
    </location>
</feature>
<name>A0ABY4HWH6_CHIFI</name>
<evidence type="ECO:0000313" key="5">
    <source>
        <dbReference type="Proteomes" id="UP000830198"/>
    </source>
</evidence>
<feature type="region of interest" description="Disordered" evidence="1">
    <location>
        <begin position="47"/>
        <end position="119"/>
    </location>
</feature>
<evidence type="ECO:0000313" key="4">
    <source>
        <dbReference type="EMBL" id="UPK68137.1"/>
    </source>
</evidence>
<dbReference type="Pfam" id="PF20155">
    <property type="entry name" value="TMP_3"/>
    <property type="match status" value="1"/>
</dbReference>
<feature type="compositionally biased region" description="Low complexity" evidence="1">
    <location>
        <begin position="51"/>
        <end position="60"/>
    </location>
</feature>
<feature type="compositionally biased region" description="Low complexity" evidence="1">
    <location>
        <begin position="568"/>
        <end position="583"/>
    </location>
</feature>
<accession>A0ABY4HWH6</accession>
<dbReference type="NCBIfam" id="TIGR02675">
    <property type="entry name" value="tape_meas_nterm"/>
    <property type="match status" value="1"/>
</dbReference>
<evidence type="ECO:0000259" key="3">
    <source>
        <dbReference type="Pfam" id="PF20155"/>
    </source>
</evidence>
<evidence type="ECO:0000256" key="2">
    <source>
        <dbReference type="SAM" id="Phobius"/>
    </source>
</evidence>
<gene>
    <name evidence="4" type="ORF">MYF79_24595</name>
</gene>
<feature type="region of interest" description="Disordered" evidence="1">
    <location>
        <begin position="530"/>
        <end position="556"/>
    </location>
</feature>